<dbReference type="RefSeq" id="WP_090174048.1">
    <property type="nucleotide sequence ID" value="NZ_FMXR01000013.1"/>
</dbReference>
<dbReference type="EMBL" id="FMXR01000013">
    <property type="protein sequence ID" value="SDB24624.1"/>
    <property type="molecule type" value="Genomic_DNA"/>
</dbReference>
<evidence type="ECO:0000256" key="1">
    <source>
        <dbReference type="ARBA" id="ARBA00022777"/>
    </source>
</evidence>
<dbReference type="InterPro" id="IPR003594">
    <property type="entry name" value="HATPase_dom"/>
</dbReference>
<dbReference type="Pfam" id="PF02518">
    <property type="entry name" value="HATPase_c"/>
    <property type="match status" value="1"/>
</dbReference>
<keyword evidence="1 4" id="KW-0418">Kinase</keyword>
<keyword evidence="5" id="KW-1185">Reference proteome</keyword>
<dbReference type="AlphaFoldDB" id="A0A1G6BVN2"/>
<proteinExistence type="predicted"/>
<accession>A0A1G6BVN2</accession>
<protein>
    <submittedName>
        <fullName evidence="4">Histidine kinase-, DNA gyrase B-, and HSP90-like ATPase</fullName>
    </submittedName>
</protein>
<dbReference type="InterPro" id="IPR036890">
    <property type="entry name" value="HATPase_C_sf"/>
</dbReference>
<dbReference type="SUPFAM" id="SSF55874">
    <property type="entry name" value="ATPase domain of HSP90 chaperone/DNA topoisomerase II/histidine kinase"/>
    <property type="match status" value="1"/>
</dbReference>
<evidence type="ECO:0000259" key="3">
    <source>
        <dbReference type="PROSITE" id="PS50109"/>
    </source>
</evidence>
<dbReference type="GO" id="GO:0000160">
    <property type="term" value="P:phosphorelay signal transduction system"/>
    <property type="evidence" value="ECO:0007669"/>
    <property type="project" value="UniProtKB-KW"/>
</dbReference>
<name>A0A1G6BVN2_EUBOX</name>
<evidence type="ECO:0000313" key="5">
    <source>
        <dbReference type="Proteomes" id="UP000199228"/>
    </source>
</evidence>
<feature type="domain" description="Histidine kinase" evidence="3">
    <location>
        <begin position="1"/>
        <end position="107"/>
    </location>
</feature>
<evidence type="ECO:0000313" key="4">
    <source>
        <dbReference type="EMBL" id="SDB24624.1"/>
    </source>
</evidence>
<reference evidence="4 5" key="1">
    <citation type="submission" date="2016-10" db="EMBL/GenBank/DDBJ databases">
        <authorList>
            <person name="de Groot N.N."/>
        </authorList>
    </citation>
    <scope>NUCLEOTIDE SEQUENCE [LARGE SCALE GENOMIC DNA]</scope>
    <source>
        <strain evidence="4 5">DSM 3217</strain>
    </source>
</reference>
<gene>
    <name evidence="4" type="ORF">SAMN02910417_01816</name>
</gene>
<dbReference type="CDD" id="cd00075">
    <property type="entry name" value="HATPase"/>
    <property type="match status" value="1"/>
</dbReference>
<dbReference type="Gene3D" id="3.30.565.10">
    <property type="entry name" value="Histidine kinase-like ATPase, C-terminal domain"/>
    <property type="match status" value="1"/>
</dbReference>
<dbReference type="InterPro" id="IPR005467">
    <property type="entry name" value="His_kinase_dom"/>
</dbReference>
<organism evidence="4 5">
    <name type="scientific">Eubacterium oxidoreducens</name>
    <dbReference type="NCBI Taxonomy" id="1732"/>
    <lineage>
        <taxon>Bacteria</taxon>
        <taxon>Bacillati</taxon>
        <taxon>Bacillota</taxon>
        <taxon>Clostridia</taxon>
        <taxon>Eubacteriales</taxon>
        <taxon>Eubacteriaceae</taxon>
        <taxon>Eubacterium</taxon>
    </lineage>
</organism>
<dbReference type="GO" id="GO:0016301">
    <property type="term" value="F:kinase activity"/>
    <property type="evidence" value="ECO:0007669"/>
    <property type="project" value="UniProtKB-KW"/>
</dbReference>
<sequence>MLPEISLSILDIAQNSITAGASKIDLLVEVNTQKDILIFDIRDDGCGMGDEMCKKVVDPFYTSRKTRKVGLGIPFLKQSAQATQGSFELSSKEGVGTHIKAVFQTGHIDCMPLGDLTATIHTLVVYHEEIRFVFCYIVDGRKFVLDTSEVREILGDVSFREQEVSAFLKEYIQEHIEQTDGK</sequence>
<dbReference type="Proteomes" id="UP000199228">
    <property type="component" value="Unassembled WGS sequence"/>
</dbReference>
<keyword evidence="2" id="KW-0902">Two-component regulatory system</keyword>
<dbReference type="OrthoDB" id="9797586at2"/>
<dbReference type="PROSITE" id="PS50109">
    <property type="entry name" value="HIS_KIN"/>
    <property type="match status" value="1"/>
</dbReference>
<keyword evidence="1 4" id="KW-0808">Transferase</keyword>
<dbReference type="STRING" id="1732.SAMN02910417_01816"/>
<evidence type="ECO:0000256" key="2">
    <source>
        <dbReference type="ARBA" id="ARBA00023012"/>
    </source>
</evidence>